<evidence type="ECO:0000256" key="4">
    <source>
        <dbReference type="ARBA" id="ARBA00022989"/>
    </source>
</evidence>
<keyword evidence="3 6" id="KW-0812">Transmembrane</keyword>
<dbReference type="GO" id="GO:0005886">
    <property type="term" value="C:plasma membrane"/>
    <property type="evidence" value="ECO:0007669"/>
    <property type="project" value="UniProtKB-SubCell"/>
</dbReference>
<evidence type="ECO:0000313" key="9">
    <source>
        <dbReference type="Proteomes" id="UP000256779"/>
    </source>
</evidence>
<dbReference type="Pfam" id="PF04024">
    <property type="entry name" value="PspC"/>
    <property type="match status" value="1"/>
</dbReference>
<evidence type="ECO:0000256" key="5">
    <source>
        <dbReference type="ARBA" id="ARBA00023136"/>
    </source>
</evidence>
<name>A0A3D9LGR1_MARFU</name>
<reference evidence="8 9" key="1">
    <citation type="submission" date="2018-07" db="EMBL/GenBank/DDBJ databases">
        <title>Genomic Encyclopedia of Type Strains, Phase IV (KMG-IV): sequencing the most valuable type-strain genomes for metagenomic binning, comparative biology and taxonomic classification.</title>
        <authorList>
            <person name="Goeker M."/>
        </authorList>
    </citation>
    <scope>NUCLEOTIDE SEQUENCE [LARGE SCALE GENOMIC DNA]</scope>
    <source>
        <strain evidence="8 9">DSM 4134</strain>
    </source>
</reference>
<comment type="caution">
    <text evidence="8">The sequence shown here is derived from an EMBL/GenBank/DDBJ whole genome shotgun (WGS) entry which is preliminary data.</text>
</comment>
<comment type="subcellular location">
    <subcellularLocation>
        <location evidence="1">Cell membrane</location>
        <topology evidence="1">Single-pass membrane protein</topology>
    </subcellularLocation>
</comment>
<evidence type="ECO:0000256" key="6">
    <source>
        <dbReference type="SAM" id="Phobius"/>
    </source>
</evidence>
<dbReference type="PANTHER" id="PTHR33885">
    <property type="entry name" value="PHAGE SHOCK PROTEIN C"/>
    <property type="match status" value="1"/>
</dbReference>
<dbReference type="PANTHER" id="PTHR33885:SF3">
    <property type="entry name" value="PHAGE SHOCK PROTEIN C"/>
    <property type="match status" value="1"/>
</dbReference>
<protein>
    <submittedName>
        <fullName evidence="8">Phage shock protein C (PspC) family protein</fullName>
    </submittedName>
</protein>
<dbReference type="RefSeq" id="WP_185148283.1">
    <property type="nucleotide sequence ID" value="NZ_QREG01000001.1"/>
</dbReference>
<evidence type="ECO:0000256" key="3">
    <source>
        <dbReference type="ARBA" id="ARBA00022692"/>
    </source>
</evidence>
<keyword evidence="2" id="KW-1003">Cell membrane</keyword>
<evidence type="ECO:0000313" key="8">
    <source>
        <dbReference type="EMBL" id="REE05828.1"/>
    </source>
</evidence>
<gene>
    <name evidence="8" type="ORF">C7460_101347</name>
</gene>
<feature type="domain" description="Phage shock protein PspC N-terminal" evidence="7">
    <location>
        <begin position="3"/>
        <end position="61"/>
    </location>
</feature>
<keyword evidence="5 6" id="KW-0472">Membrane</keyword>
<keyword evidence="4 6" id="KW-1133">Transmembrane helix</keyword>
<feature type="transmembrane region" description="Helical" evidence="6">
    <location>
        <begin position="34"/>
        <end position="59"/>
    </location>
</feature>
<proteinExistence type="predicted"/>
<keyword evidence="9" id="KW-1185">Reference proteome</keyword>
<evidence type="ECO:0000259" key="7">
    <source>
        <dbReference type="Pfam" id="PF04024"/>
    </source>
</evidence>
<evidence type="ECO:0000256" key="2">
    <source>
        <dbReference type="ARBA" id="ARBA00022475"/>
    </source>
</evidence>
<dbReference type="Proteomes" id="UP000256779">
    <property type="component" value="Unassembled WGS sequence"/>
</dbReference>
<dbReference type="InterPro" id="IPR052027">
    <property type="entry name" value="PspC"/>
</dbReference>
<evidence type="ECO:0000256" key="1">
    <source>
        <dbReference type="ARBA" id="ARBA00004162"/>
    </source>
</evidence>
<sequence>MSKRLFRSKSDSMLAGVCGGIAEYFELDPTLVRIAYILVSILSAAFPGLLVYIILWIVIPEQH</sequence>
<dbReference type="AlphaFoldDB" id="A0A3D9LGR1"/>
<dbReference type="InterPro" id="IPR007168">
    <property type="entry name" value="Phageshock_PspC_N"/>
</dbReference>
<accession>A0A3D9LGR1</accession>
<dbReference type="EMBL" id="QREG01000001">
    <property type="protein sequence ID" value="REE05828.1"/>
    <property type="molecule type" value="Genomic_DNA"/>
</dbReference>
<organism evidence="8 9">
    <name type="scientific">Marinoscillum furvescens DSM 4134</name>
    <dbReference type="NCBI Taxonomy" id="1122208"/>
    <lineage>
        <taxon>Bacteria</taxon>
        <taxon>Pseudomonadati</taxon>
        <taxon>Bacteroidota</taxon>
        <taxon>Cytophagia</taxon>
        <taxon>Cytophagales</taxon>
        <taxon>Reichenbachiellaceae</taxon>
        <taxon>Marinoscillum</taxon>
    </lineage>
</organism>